<feature type="transmembrane region" description="Helical" evidence="1">
    <location>
        <begin position="6"/>
        <end position="31"/>
    </location>
</feature>
<evidence type="ECO:0000313" key="2">
    <source>
        <dbReference type="EMBL" id="GEO93851.1"/>
    </source>
</evidence>
<evidence type="ECO:0000256" key="1">
    <source>
        <dbReference type="SAM" id="Phobius"/>
    </source>
</evidence>
<keyword evidence="1" id="KW-0472">Membrane</keyword>
<dbReference type="EMBL" id="BJZR01000216">
    <property type="protein sequence ID" value="GEO93851.1"/>
    <property type="molecule type" value="Genomic_DNA"/>
</dbReference>
<keyword evidence="1" id="KW-0812">Transmembrane</keyword>
<proteinExistence type="predicted"/>
<keyword evidence="3" id="KW-1185">Reference proteome</keyword>
<evidence type="ECO:0000313" key="3">
    <source>
        <dbReference type="Proteomes" id="UP000321155"/>
    </source>
</evidence>
<comment type="caution">
    <text evidence="2">The sequence shown here is derived from an EMBL/GenBank/DDBJ whole genome shotgun (WGS) entry which is preliminary data.</text>
</comment>
<sequence length="55" mass="6267">MMDVAGFGAFLGLFIWSLMVALTLWLLYWVVRKGVTAGIKDYAHQHGDRTGNWRP</sequence>
<dbReference type="RefSeq" id="WP_169797978.1">
    <property type="nucleotide sequence ID" value="NZ_BJZR01000216.1"/>
</dbReference>
<gene>
    <name evidence="2" type="ORF">KFL01_31570</name>
</gene>
<name>A0ABQ0X8A4_9MICC</name>
<protein>
    <submittedName>
        <fullName evidence="2">Uncharacterized protein</fullName>
    </submittedName>
</protein>
<accession>A0ABQ0X8A4</accession>
<reference evidence="2 3" key="1">
    <citation type="submission" date="2019-07" db="EMBL/GenBank/DDBJ databases">
        <title>Whole genome shotgun sequence of Kocuria flava NBRC 107626.</title>
        <authorList>
            <person name="Hosoyama A."/>
            <person name="Uohara A."/>
            <person name="Ohji S."/>
            <person name="Ichikawa N."/>
        </authorList>
    </citation>
    <scope>NUCLEOTIDE SEQUENCE [LARGE SCALE GENOMIC DNA]</scope>
    <source>
        <strain evidence="2 3">NBRC 107626</strain>
    </source>
</reference>
<organism evidence="2 3">
    <name type="scientific">Kocuria flava</name>
    <dbReference type="NCBI Taxonomy" id="446860"/>
    <lineage>
        <taxon>Bacteria</taxon>
        <taxon>Bacillati</taxon>
        <taxon>Actinomycetota</taxon>
        <taxon>Actinomycetes</taxon>
        <taxon>Micrococcales</taxon>
        <taxon>Micrococcaceae</taxon>
        <taxon>Kocuria</taxon>
    </lineage>
</organism>
<keyword evidence="1" id="KW-1133">Transmembrane helix</keyword>
<dbReference type="Proteomes" id="UP000321155">
    <property type="component" value="Unassembled WGS sequence"/>
</dbReference>